<evidence type="ECO:0000256" key="2">
    <source>
        <dbReference type="SAM" id="SignalP"/>
    </source>
</evidence>
<dbReference type="Proteomes" id="UP000473325">
    <property type="component" value="Unassembled WGS sequence"/>
</dbReference>
<feature type="region of interest" description="Disordered" evidence="1">
    <location>
        <begin position="24"/>
        <end position="77"/>
    </location>
</feature>
<keyword evidence="2" id="KW-0732">Signal</keyword>
<dbReference type="RefSeq" id="WP_160879909.1">
    <property type="nucleotide sequence ID" value="NZ_WUEK01000016.1"/>
</dbReference>
<protein>
    <recommendedName>
        <fullName evidence="5">EfeO-type cupredoxin-like domain-containing protein</fullName>
    </recommendedName>
</protein>
<sequence length="162" mass="16753">MRTIRRTSLPTLALAATLALAGCGSDDTATADQTTASATPTAASETPTETPSETPTETPTGTPTETPTETEPAQPAADLVVTVQGDDVTPNAQELTVQAGEPLTIEFTSDRAGELHVHAKPEQYVEFGEGTTTAELTIDVPGSVEIEEHETGAVVALLEVQP</sequence>
<reference evidence="3 4" key="1">
    <citation type="submission" date="2019-12" db="EMBL/GenBank/DDBJ databases">
        <authorList>
            <person name="Kun Z."/>
        </authorList>
    </citation>
    <scope>NUCLEOTIDE SEQUENCE [LARGE SCALE GENOMIC DNA]</scope>
    <source>
        <strain evidence="3 4">YIM 123512</strain>
    </source>
</reference>
<dbReference type="AlphaFoldDB" id="A0A6L7F418"/>
<gene>
    <name evidence="3" type="ORF">GRQ65_20760</name>
</gene>
<feature type="signal peptide" evidence="2">
    <location>
        <begin position="1"/>
        <end position="21"/>
    </location>
</feature>
<feature type="chain" id="PRO_5039072316" description="EfeO-type cupredoxin-like domain-containing protein" evidence="2">
    <location>
        <begin position="22"/>
        <end position="162"/>
    </location>
</feature>
<evidence type="ECO:0000313" key="4">
    <source>
        <dbReference type="Proteomes" id="UP000473325"/>
    </source>
</evidence>
<dbReference type="PROSITE" id="PS51257">
    <property type="entry name" value="PROKAR_LIPOPROTEIN"/>
    <property type="match status" value="1"/>
</dbReference>
<name>A0A6L7F418_9ACTN</name>
<evidence type="ECO:0000313" key="3">
    <source>
        <dbReference type="EMBL" id="MXG91978.1"/>
    </source>
</evidence>
<dbReference type="SUPFAM" id="SSF49503">
    <property type="entry name" value="Cupredoxins"/>
    <property type="match status" value="1"/>
</dbReference>
<dbReference type="InterPro" id="IPR008972">
    <property type="entry name" value="Cupredoxin"/>
</dbReference>
<comment type="caution">
    <text evidence="3">The sequence shown here is derived from an EMBL/GenBank/DDBJ whole genome shotgun (WGS) entry which is preliminary data.</text>
</comment>
<evidence type="ECO:0000256" key="1">
    <source>
        <dbReference type="SAM" id="MobiDB-lite"/>
    </source>
</evidence>
<organism evidence="3 4">
    <name type="scientific">Nocardioides flavescens</name>
    <dbReference type="NCBI Taxonomy" id="2691959"/>
    <lineage>
        <taxon>Bacteria</taxon>
        <taxon>Bacillati</taxon>
        <taxon>Actinomycetota</taxon>
        <taxon>Actinomycetes</taxon>
        <taxon>Propionibacteriales</taxon>
        <taxon>Nocardioidaceae</taxon>
        <taxon>Nocardioides</taxon>
    </lineage>
</organism>
<evidence type="ECO:0008006" key="5">
    <source>
        <dbReference type="Google" id="ProtNLM"/>
    </source>
</evidence>
<proteinExistence type="predicted"/>
<accession>A0A6L7F418</accession>
<dbReference type="EMBL" id="WUEK01000016">
    <property type="protein sequence ID" value="MXG91978.1"/>
    <property type="molecule type" value="Genomic_DNA"/>
</dbReference>
<keyword evidence="4" id="KW-1185">Reference proteome</keyword>